<dbReference type="EMBL" id="CP145163">
    <property type="protein sequence ID" value="WWC14165.1"/>
    <property type="molecule type" value="Genomic_DNA"/>
</dbReference>
<dbReference type="InterPro" id="IPR031582">
    <property type="entry name" value="TadF"/>
</dbReference>
<dbReference type="GeneID" id="93754103"/>
<evidence type="ECO:0000313" key="5">
    <source>
        <dbReference type="Proteomes" id="UP001350972"/>
    </source>
</evidence>
<keyword evidence="1" id="KW-0472">Membrane</keyword>
<gene>
    <name evidence="3" type="primary">tadF</name>
    <name evidence="3" type="ORF">LM286_13040</name>
    <name evidence="2" type="ORF">N2J37_16250</name>
</gene>
<dbReference type="RefSeq" id="WP_125041299.1">
    <property type="nucleotide sequence ID" value="NZ_ABDFAB020000002.1"/>
</dbReference>
<evidence type="ECO:0000313" key="4">
    <source>
        <dbReference type="Proteomes" id="UP001064206"/>
    </source>
</evidence>
<proteinExistence type="predicted"/>
<keyword evidence="1" id="KW-1133">Transmembrane helix</keyword>
<feature type="transmembrane region" description="Helical" evidence="1">
    <location>
        <begin position="29"/>
        <end position="50"/>
    </location>
</feature>
<dbReference type="AlphaFoldDB" id="A0A9Q9J9R1"/>
<keyword evidence="5" id="KW-1185">Reference proteome</keyword>
<organism evidence="2 4">
    <name type="scientific">Raoultella ornithinolytica</name>
    <name type="common">Klebsiella ornithinolytica</name>
    <dbReference type="NCBI Taxonomy" id="54291"/>
    <lineage>
        <taxon>Bacteria</taxon>
        <taxon>Pseudomonadati</taxon>
        <taxon>Pseudomonadota</taxon>
        <taxon>Gammaproteobacteria</taxon>
        <taxon>Enterobacterales</taxon>
        <taxon>Enterobacteriaceae</taxon>
        <taxon>Klebsiella/Raoultella group</taxon>
        <taxon>Raoultella</taxon>
    </lineage>
</organism>
<evidence type="ECO:0000313" key="2">
    <source>
        <dbReference type="EMBL" id="UXE36109.1"/>
    </source>
</evidence>
<protein>
    <submittedName>
        <fullName evidence="3">Tight adherence pilus pseudopilin TadF</fullName>
    </submittedName>
</protein>
<reference evidence="3 5" key="2">
    <citation type="submission" date="2024-02" db="EMBL/GenBank/DDBJ databases">
        <title>Tn5403 promotes plasmid rearrangements and degradation of the Klebsiella pneumoniae carbapenemase (KPC) transposon Tn4401.</title>
        <authorList>
            <person name="Sheppard A.E."/>
            <person name="Barry K.E."/>
            <person name="Parikh H.I."/>
            <person name="Vegesana K."/>
            <person name="Sebra R."/>
            <person name="George S."/>
            <person name="Sanderson N.D."/>
            <person name="Stoesser N."/>
            <person name="Eyre D.W."/>
            <person name="Crook D.W."/>
            <person name="Walker A.S."/>
            <person name="Mathers A.J."/>
        </authorList>
    </citation>
    <scope>NUCLEOTIDE SEQUENCE [LARGE SCALE GENOMIC DNA]</scope>
    <source>
        <strain evidence="3 5">CAV1921</strain>
    </source>
</reference>
<sequence length="201" mass="22271">MRQKMMNNPMGEIKRSLCDERGSVTIEAGLYFVVFFVLCALLVDFSAVFLNKSYLARVTYSLASVVRERSVFYGEKEELSQQDVSDLYELAGVLLEESRLAGSRYQLVVEAAFFQSSGSKAQRHLLNTQSIARGSGDCHSRPGITSSQIADLSPWDTKGRWLPVYQVTMCLPGGESLFKRTLNSVGIEIGDIAISNAVIPR</sequence>
<keyword evidence="1" id="KW-0812">Transmembrane</keyword>
<dbReference type="Pfam" id="PF16964">
    <property type="entry name" value="TadF"/>
    <property type="match status" value="1"/>
</dbReference>
<evidence type="ECO:0000256" key="1">
    <source>
        <dbReference type="SAM" id="Phobius"/>
    </source>
</evidence>
<dbReference type="EMBL" id="CP104450">
    <property type="protein sequence ID" value="UXE36109.1"/>
    <property type="molecule type" value="Genomic_DNA"/>
</dbReference>
<reference evidence="2" key="1">
    <citation type="submission" date="2022-09" db="EMBL/GenBank/DDBJ databases">
        <title>Multidrug resistance Raoultella ornithinolytica Strain MQB_Silv_108.</title>
        <authorList>
            <person name="Quintela-Baluja M."/>
        </authorList>
    </citation>
    <scope>NUCLEOTIDE SEQUENCE</scope>
    <source>
        <strain evidence="2">MQB_Silv_108</strain>
    </source>
</reference>
<accession>A0A9Q9J9R1</accession>
<dbReference type="Proteomes" id="UP001064206">
    <property type="component" value="Chromosome"/>
</dbReference>
<dbReference type="Proteomes" id="UP001350972">
    <property type="component" value="Chromosome"/>
</dbReference>
<name>A0A9Q9J9R1_RAOOR</name>
<evidence type="ECO:0000313" key="3">
    <source>
        <dbReference type="EMBL" id="WWC14165.1"/>
    </source>
</evidence>